<feature type="transmembrane region" description="Helical" evidence="1">
    <location>
        <begin position="20"/>
        <end position="45"/>
    </location>
</feature>
<evidence type="ECO:0008006" key="4">
    <source>
        <dbReference type="Google" id="ProtNLM"/>
    </source>
</evidence>
<comment type="caution">
    <text evidence="2">The sequence shown here is derived from an EMBL/GenBank/DDBJ whole genome shotgun (WGS) entry which is preliminary data.</text>
</comment>
<dbReference type="Proteomes" id="UP000221384">
    <property type="component" value="Unassembled WGS sequence"/>
</dbReference>
<name>A0ABX4LR64_9BACT</name>
<keyword evidence="1" id="KW-0472">Membrane</keyword>
<accession>A0ABX4LR64</accession>
<evidence type="ECO:0000313" key="2">
    <source>
        <dbReference type="EMBL" id="PHO10422.1"/>
    </source>
</evidence>
<protein>
    <recommendedName>
        <fullName evidence="4">Transposase</fullName>
    </recommendedName>
</protein>
<gene>
    <name evidence="2" type="ORF">CPG37_05060</name>
</gene>
<evidence type="ECO:0000256" key="1">
    <source>
        <dbReference type="SAM" id="Phobius"/>
    </source>
</evidence>
<keyword evidence="1" id="KW-0812">Transmembrane</keyword>
<reference evidence="2 3" key="1">
    <citation type="submission" date="2017-09" db="EMBL/GenBank/DDBJ databases">
        <authorList>
            <person name="Perez-Cataluna A."/>
            <person name="Figueras M.J."/>
            <person name="Salas-Masso N."/>
        </authorList>
    </citation>
    <scope>NUCLEOTIDE SEQUENCE [LARGE SCALE GENOMIC DNA]</scope>
    <source>
        <strain evidence="2 3">F138-33</strain>
    </source>
</reference>
<keyword evidence="3" id="KW-1185">Reference proteome</keyword>
<proteinExistence type="predicted"/>
<evidence type="ECO:0000313" key="3">
    <source>
        <dbReference type="Proteomes" id="UP000221384"/>
    </source>
</evidence>
<organism evidence="2 3">
    <name type="scientific">Malaciobacter canalis</name>
    <dbReference type="NCBI Taxonomy" id="1912871"/>
    <lineage>
        <taxon>Bacteria</taxon>
        <taxon>Pseudomonadati</taxon>
        <taxon>Campylobacterota</taxon>
        <taxon>Epsilonproteobacteria</taxon>
        <taxon>Campylobacterales</taxon>
        <taxon>Arcobacteraceae</taxon>
        <taxon>Malaciobacter</taxon>
    </lineage>
</organism>
<dbReference type="EMBL" id="NWVW01000004">
    <property type="protein sequence ID" value="PHO10422.1"/>
    <property type="molecule type" value="Genomic_DNA"/>
</dbReference>
<sequence>MQEPINYPADDLLAHFKRRYLFSLTHETICTLRIVLLYALFMSFLEESAYKQGRQQISNCKEVLN</sequence>
<keyword evidence="1" id="KW-1133">Transmembrane helix</keyword>